<proteinExistence type="inferred from homology"/>
<evidence type="ECO:0000313" key="2">
    <source>
        <dbReference type="EMBL" id="GAA1759714.1"/>
    </source>
</evidence>
<gene>
    <name evidence="2" type="ORF">GCM10009681_33680</name>
</gene>
<dbReference type="EMBL" id="BAAALS010000015">
    <property type="protein sequence ID" value="GAA1759714.1"/>
    <property type="molecule type" value="Genomic_DNA"/>
</dbReference>
<dbReference type="Pfam" id="PF00797">
    <property type="entry name" value="Acetyltransf_2"/>
    <property type="match status" value="1"/>
</dbReference>
<dbReference type="PANTHER" id="PTHR11786:SF0">
    <property type="entry name" value="ARYLAMINE N-ACETYLTRANSFERASE 4-RELATED"/>
    <property type="match status" value="1"/>
</dbReference>
<evidence type="ECO:0000256" key="1">
    <source>
        <dbReference type="ARBA" id="ARBA00006547"/>
    </source>
</evidence>
<dbReference type="SUPFAM" id="SSF54001">
    <property type="entry name" value="Cysteine proteinases"/>
    <property type="match status" value="1"/>
</dbReference>
<dbReference type="PANTHER" id="PTHR11786">
    <property type="entry name" value="N-HYDROXYARYLAMINE O-ACETYLTRANSFERASE"/>
    <property type="match status" value="1"/>
</dbReference>
<reference evidence="2 3" key="1">
    <citation type="journal article" date="2019" name="Int. J. Syst. Evol. Microbiol.">
        <title>The Global Catalogue of Microorganisms (GCM) 10K type strain sequencing project: providing services to taxonomists for standard genome sequencing and annotation.</title>
        <authorList>
            <consortium name="The Broad Institute Genomics Platform"/>
            <consortium name="The Broad Institute Genome Sequencing Center for Infectious Disease"/>
            <person name="Wu L."/>
            <person name="Ma J."/>
        </authorList>
    </citation>
    <scope>NUCLEOTIDE SEQUENCE [LARGE SCALE GENOMIC DNA]</scope>
    <source>
        <strain evidence="2 3">JCM 13249</strain>
    </source>
</reference>
<organism evidence="2 3">
    <name type="scientific">Luedemannella helvata</name>
    <dbReference type="NCBI Taxonomy" id="349315"/>
    <lineage>
        <taxon>Bacteria</taxon>
        <taxon>Bacillati</taxon>
        <taxon>Actinomycetota</taxon>
        <taxon>Actinomycetes</taxon>
        <taxon>Micromonosporales</taxon>
        <taxon>Micromonosporaceae</taxon>
        <taxon>Luedemannella</taxon>
    </lineage>
</organism>
<dbReference type="Gene3D" id="2.40.128.150">
    <property type="entry name" value="Cysteine proteinases"/>
    <property type="match status" value="1"/>
</dbReference>
<dbReference type="InterPro" id="IPR038765">
    <property type="entry name" value="Papain-like_cys_pep_sf"/>
</dbReference>
<comment type="similarity">
    <text evidence="1">Belongs to the arylamine N-acetyltransferase family.</text>
</comment>
<name>A0ABN2KNE1_9ACTN</name>
<evidence type="ECO:0000313" key="3">
    <source>
        <dbReference type="Proteomes" id="UP001500655"/>
    </source>
</evidence>
<dbReference type="Proteomes" id="UP001500655">
    <property type="component" value="Unassembled WGS sequence"/>
</dbReference>
<protein>
    <submittedName>
        <fullName evidence="2">Arylamine N-acetyltransferase</fullName>
    </submittedName>
</protein>
<dbReference type="InterPro" id="IPR001447">
    <property type="entry name" value="Arylamine_N-AcTrfase"/>
</dbReference>
<keyword evidence="3" id="KW-1185">Reference proteome</keyword>
<sequence length="293" mass="31224">MARVGIDIAAYLRRLGLDDGPVPPPSVDWLTRLHRAHVARVPYENLTIQLGRPHGIHRDAAVGRVLAGSGGYCFHLNGAFARLLGALGFDVRRHLAGVQPATSPAPVGATGNHLALTVHGLPTPAEPAGVWLVDVGLGDGPADPLPLRAGEYAQGPFRYALGESAAAPGGWRFGHDPLGSFIGFDMAGGLAPAGAFVDMHAYLSTSPDSPFVQKVIVQRRRAAGADRLRGCVFERVTADGVRGHDVTDPGEWFAILAEVFGLTLHDTDPDERAALWDRTWRAHTVWRATEVTA</sequence>
<comment type="caution">
    <text evidence="2">The sequence shown here is derived from an EMBL/GenBank/DDBJ whole genome shotgun (WGS) entry which is preliminary data.</text>
</comment>
<dbReference type="Gene3D" id="3.30.2140.10">
    <property type="entry name" value="Arylamine N-acetyltransferase"/>
    <property type="match status" value="1"/>
</dbReference>
<accession>A0ABN2KNE1</accession>